<proteinExistence type="predicted"/>
<sequence length="260" mass="29113">MPHATNEVANMTNGEKPSSKFISHLTQYPVVSDSVETFKSNPYGKKSIELADSAYQRFGKPVEPYLETPYNYAKPYVAKADELADNGLGRVESRFPIVKEETNTVVDKGKDLAFWPITLAGDGKNYLVGTWQDEYNKTASHKNRGAGFQTLIMAILSTELRVASDFFQLIADFLGPKYEESKKKGSDYVKQAQDTAGQYKDAGKDKLQQYQKVGEEKTDQAKKEAQKTKDDVQNGAQKTKDDAQNKAQETKDEAQKKTQK</sequence>
<name>A0ACC3NXC5_9PEZI</name>
<evidence type="ECO:0000313" key="1">
    <source>
        <dbReference type="EMBL" id="KAK3724534.1"/>
    </source>
</evidence>
<evidence type="ECO:0000313" key="2">
    <source>
        <dbReference type="Proteomes" id="UP001281147"/>
    </source>
</evidence>
<keyword evidence="2" id="KW-1185">Reference proteome</keyword>
<organism evidence="1 2">
    <name type="scientific">Vermiconidia calcicola</name>
    <dbReference type="NCBI Taxonomy" id="1690605"/>
    <lineage>
        <taxon>Eukaryota</taxon>
        <taxon>Fungi</taxon>
        <taxon>Dikarya</taxon>
        <taxon>Ascomycota</taxon>
        <taxon>Pezizomycotina</taxon>
        <taxon>Dothideomycetes</taxon>
        <taxon>Dothideomycetidae</taxon>
        <taxon>Mycosphaerellales</taxon>
        <taxon>Extremaceae</taxon>
        <taxon>Vermiconidia</taxon>
    </lineage>
</organism>
<comment type="caution">
    <text evidence="1">The sequence shown here is derived from an EMBL/GenBank/DDBJ whole genome shotgun (WGS) entry which is preliminary data.</text>
</comment>
<dbReference type="Proteomes" id="UP001281147">
    <property type="component" value="Unassembled WGS sequence"/>
</dbReference>
<gene>
    <name evidence="1" type="ORF">LTR37_001158</name>
</gene>
<dbReference type="EMBL" id="JAUTXU010000005">
    <property type="protein sequence ID" value="KAK3724534.1"/>
    <property type="molecule type" value="Genomic_DNA"/>
</dbReference>
<protein>
    <submittedName>
        <fullName evidence="1">Uncharacterized protein</fullName>
    </submittedName>
</protein>
<accession>A0ACC3NXC5</accession>
<reference evidence="1" key="1">
    <citation type="submission" date="2023-07" db="EMBL/GenBank/DDBJ databases">
        <title>Black Yeasts Isolated from many extreme environments.</title>
        <authorList>
            <person name="Coleine C."/>
            <person name="Stajich J.E."/>
            <person name="Selbmann L."/>
        </authorList>
    </citation>
    <scope>NUCLEOTIDE SEQUENCE</scope>
    <source>
        <strain evidence="1">CCFEE 5714</strain>
    </source>
</reference>